<sequence length="286" mass="30851">MKIEGFEYTRVRGAGDVELNVAVGGSGTPVVLLHGFPQTHVMWRHVARDLAADHTVICPDLRGYGASDKPADGYSKREMAADVVAVAAALGHSRFGLVGHDRGALVAFRAGLDHPDAVSHLMILDVLPTLDMWDVMHGASAAVGFHLYLMAQPPGLPERMIAASADEFFGYFLDVWANDPRAIPADVRAAYLEASRNAVPSIVADYRASATVDVAQDEEDLAAGNKLRMPVTVIQQDWGAALGFDAAARWKTWTTDLHHQTTTAGHFMAETSPTEITTALRALLNR</sequence>
<comment type="caution">
    <text evidence="3">The sequence shown here is derived from an EMBL/GenBank/DDBJ whole genome shotgun (WGS) entry which is preliminary data.</text>
</comment>
<dbReference type="PRINTS" id="PR00111">
    <property type="entry name" value="ABHYDROLASE"/>
</dbReference>
<feature type="domain" description="AB hydrolase-1" evidence="2">
    <location>
        <begin position="29"/>
        <end position="133"/>
    </location>
</feature>
<proteinExistence type="predicted"/>
<dbReference type="InterPro" id="IPR029058">
    <property type="entry name" value="AB_hydrolase_fold"/>
</dbReference>
<evidence type="ECO:0000256" key="1">
    <source>
        <dbReference type="ARBA" id="ARBA00022801"/>
    </source>
</evidence>
<gene>
    <name evidence="3" type="ORF">GCM10009742_61090</name>
</gene>
<dbReference type="Gene3D" id="3.40.50.1820">
    <property type="entry name" value="alpha/beta hydrolase"/>
    <property type="match status" value="1"/>
</dbReference>
<organism evidence="3 4">
    <name type="scientific">Kribbella karoonensis</name>
    <dbReference type="NCBI Taxonomy" id="324851"/>
    <lineage>
        <taxon>Bacteria</taxon>
        <taxon>Bacillati</taxon>
        <taxon>Actinomycetota</taxon>
        <taxon>Actinomycetes</taxon>
        <taxon>Propionibacteriales</taxon>
        <taxon>Kribbellaceae</taxon>
        <taxon>Kribbella</taxon>
    </lineage>
</organism>
<keyword evidence="1 3" id="KW-0378">Hydrolase</keyword>
<evidence type="ECO:0000313" key="4">
    <source>
        <dbReference type="Proteomes" id="UP001500190"/>
    </source>
</evidence>
<keyword evidence="4" id="KW-1185">Reference proteome</keyword>
<reference evidence="3 4" key="1">
    <citation type="journal article" date="2019" name="Int. J. Syst. Evol. Microbiol.">
        <title>The Global Catalogue of Microorganisms (GCM) 10K type strain sequencing project: providing services to taxonomists for standard genome sequencing and annotation.</title>
        <authorList>
            <consortium name="The Broad Institute Genomics Platform"/>
            <consortium name="The Broad Institute Genome Sequencing Center for Infectious Disease"/>
            <person name="Wu L."/>
            <person name="Ma J."/>
        </authorList>
    </citation>
    <scope>NUCLEOTIDE SEQUENCE [LARGE SCALE GENOMIC DNA]</scope>
    <source>
        <strain evidence="3 4">JCM 14304</strain>
    </source>
</reference>
<dbReference type="PANTHER" id="PTHR43329">
    <property type="entry name" value="EPOXIDE HYDROLASE"/>
    <property type="match status" value="1"/>
</dbReference>
<dbReference type="RefSeq" id="WP_344197587.1">
    <property type="nucleotide sequence ID" value="NZ_BAAAND010000009.1"/>
</dbReference>
<dbReference type="PRINTS" id="PR00412">
    <property type="entry name" value="EPOXHYDRLASE"/>
</dbReference>
<accession>A0ABN2EDX4</accession>
<protein>
    <submittedName>
        <fullName evidence="3">Alpha/beta hydrolase</fullName>
    </submittedName>
</protein>
<dbReference type="SUPFAM" id="SSF53474">
    <property type="entry name" value="alpha/beta-Hydrolases"/>
    <property type="match status" value="1"/>
</dbReference>
<dbReference type="InterPro" id="IPR000639">
    <property type="entry name" value="Epox_hydrolase-like"/>
</dbReference>
<dbReference type="GO" id="GO:0016787">
    <property type="term" value="F:hydrolase activity"/>
    <property type="evidence" value="ECO:0007669"/>
    <property type="project" value="UniProtKB-KW"/>
</dbReference>
<dbReference type="Proteomes" id="UP001500190">
    <property type="component" value="Unassembled WGS sequence"/>
</dbReference>
<dbReference type="InterPro" id="IPR000073">
    <property type="entry name" value="AB_hydrolase_1"/>
</dbReference>
<dbReference type="Pfam" id="PF00561">
    <property type="entry name" value="Abhydrolase_1"/>
    <property type="match status" value="1"/>
</dbReference>
<evidence type="ECO:0000313" key="3">
    <source>
        <dbReference type="EMBL" id="GAA1604217.1"/>
    </source>
</evidence>
<dbReference type="EMBL" id="BAAAND010000009">
    <property type="protein sequence ID" value="GAA1604217.1"/>
    <property type="molecule type" value="Genomic_DNA"/>
</dbReference>
<name>A0ABN2EDX4_9ACTN</name>
<evidence type="ECO:0000259" key="2">
    <source>
        <dbReference type="Pfam" id="PF00561"/>
    </source>
</evidence>